<name>A0ABQ5KLK7_9EUKA</name>
<dbReference type="Proteomes" id="UP001057375">
    <property type="component" value="Unassembled WGS sequence"/>
</dbReference>
<protein>
    <submittedName>
        <fullName evidence="1">Uncharacterized protein</fullName>
    </submittedName>
</protein>
<accession>A0ABQ5KLK7</accession>
<gene>
    <name evidence="1" type="ORF">ADUPG1_007312</name>
</gene>
<reference evidence="1" key="1">
    <citation type="submission" date="2022-03" db="EMBL/GenBank/DDBJ databases">
        <title>Draft genome sequence of Aduncisulcus paluster, a free-living microaerophilic Fornicata.</title>
        <authorList>
            <person name="Yuyama I."/>
            <person name="Kume K."/>
            <person name="Tamura T."/>
            <person name="Inagaki Y."/>
            <person name="Hashimoto T."/>
        </authorList>
    </citation>
    <scope>NUCLEOTIDE SEQUENCE</scope>
    <source>
        <strain evidence="1">NY0171</strain>
    </source>
</reference>
<comment type="caution">
    <text evidence="1">The sequence shown here is derived from an EMBL/GenBank/DDBJ whole genome shotgun (WGS) entry which is preliminary data.</text>
</comment>
<keyword evidence="2" id="KW-1185">Reference proteome</keyword>
<proteinExistence type="predicted"/>
<dbReference type="EMBL" id="BQXS01010236">
    <property type="protein sequence ID" value="GKT33387.1"/>
    <property type="molecule type" value="Genomic_DNA"/>
</dbReference>
<sequence length="33" mass="3450">MSIDVEDDIPCPCEELGLPPGCHAGQIGATPRK</sequence>
<organism evidence="1 2">
    <name type="scientific">Aduncisulcus paluster</name>
    <dbReference type="NCBI Taxonomy" id="2918883"/>
    <lineage>
        <taxon>Eukaryota</taxon>
        <taxon>Metamonada</taxon>
        <taxon>Carpediemonas-like organisms</taxon>
        <taxon>Aduncisulcus</taxon>
    </lineage>
</organism>
<feature type="non-terminal residue" evidence="1">
    <location>
        <position position="33"/>
    </location>
</feature>
<evidence type="ECO:0000313" key="2">
    <source>
        <dbReference type="Proteomes" id="UP001057375"/>
    </source>
</evidence>
<evidence type="ECO:0000313" key="1">
    <source>
        <dbReference type="EMBL" id="GKT33387.1"/>
    </source>
</evidence>